<evidence type="ECO:0000313" key="5">
    <source>
        <dbReference type="EMBL" id="OUD14207.1"/>
    </source>
</evidence>
<evidence type="ECO:0000256" key="1">
    <source>
        <dbReference type="ARBA" id="ARBA00009303"/>
    </source>
</evidence>
<comment type="function">
    <text evidence="2">Provides the precursors necessary for DNA synthesis. Catalyzes the biosynthesis of deoxyribonucleotides from the corresponding ribonucleotides.</text>
</comment>
<reference evidence="5 6" key="1">
    <citation type="submission" date="2016-12" db="EMBL/GenBank/DDBJ databases">
        <title>Thioflexothrix psekupsii D3 genome sequencing and assembly.</title>
        <authorList>
            <person name="Fomenkov A."/>
            <person name="Vincze T."/>
            <person name="Grabovich M."/>
            <person name="Anton B.P."/>
            <person name="Dubinina G."/>
            <person name="Orlova M."/>
            <person name="Belousova E."/>
            <person name="Roberts R.J."/>
        </authorList>
    </citation>
    <scope>NUCLEOTIDE SEQUENCE [LARGE SCALE GENOMIC DNA]</scope>
    <source>
        <strain evidence="5">D3</strain>
    </source>
</reference>
<dbReference type="AlphaFoldDB" id="A0A251X907"/>
<evidence type="ECO:0000313" key="6">
    <source>
        <dbReference type="Proteomes" id="UP000194798"/>
    </source>
</evidence>
<keyword evidence="2 4" id="KW-0408">Iron</keyword>
<sequence>MQHDPLFQEPTSPSVKSASTVAAARPAVAATCVITPPERVMTPVAAATRPTLAKIRIGKHLNASAIKIIGGQDYDTRQPVPLKYTEVRKRFLSARNNFWLPNDISMGDDKVQWNTGRLTEDEMWLFKTNISYLTASDNLVPDNLNHAILENITANEMRQYLRWQMAEEANHIESYFFILESFGLDEKGQGQIFELYQQIPELIEKLNWNLQFTNNVVSCDAPIGSYEKNRALLEDLISYYIFEYLFFPCGFSQVFALARNGKLRNTAQQYQYIWRDENLHAINGRWLIRQIIVENPKLWDGKMRDRVRDIIHEAVELEAAFARATMPNGGIVGLSVKSYTDYAKMLADNICRSFDLPAMYGISEHPMPWLNEFEVKQEVNFFEGRVRDYQIGTTLEWD</sequence>
<dbReference type="InterPro" id="IPR000358">
    <property type="entry name" value="RNR_small_fam"/>
</dbReference>
<keyword evidence="6" id="KW-1185">Reference proteome</keyword>
<feature type="binding site" evidence="4">
    <location>
        <position position="168"/>
    </location>
    <ligand>
        <name>Fe cation</name>
        <dbReference type="ChEBI" id="CHEBI:24875"/>
        <label>1</label>
    </ligand>
</feature>
<dbReference type="InterPro" id="IPR033909">
    <property type="entry name" value="RNR_small"/>
</dbReference>
<dbReference type="Gene3D" id="1.10.620.20">
    <property type="entry name" value="Ribonucleotide Reductase, subunit A"/>
    <property type="match status" value="1"/>
</dbReference>
<dbReference type="PANTHER" id="PTHR23409">
    <property type="entry name" value="RIBONUCLEOSIDE-DIPHOSPHATE REDUCTASE SMALL CHAIN"/>
    <property type="match status" value="1"/>
</dbReference>
<accession>A0A251X907</accession>
<proteinExistence type="inferred from homology"/>
<keyword evidence="2 4" id="KW-0479">Metal-binding</keyword>
<gene>
    <name evidence="5" type="ORF">TPSD3_07705</name>
</gene>
<dbReference type="GO" id="GO:0009263">
    <property type="term" value="P:deoxyribonucleotide biosynthetic process"/>
    <property type="evidence" value="ECO:0007669"/>
    <property type="project" value="UniProtKB-KW"/>
</dbReference>
<feature type="binding site" evidence="4">
    <location>
        <position position="243"/>
    </location>
    <ligand>
        <name>Fe cation</name>
        <dbReference type="ChEBI" id="CHEBI:24875"/>
        <label>2</label>
    </ligand>
</feature>
<protein>
    <recommendedName>
        <fullName evidence="2">Ribonucleoside-diphosphate reductase subunit beta</fullName>
        <ecNumber evidence="2">1.17.4.1</ecNumber>
    </recommendedName>
</protein>
<organism evidence="5 6">
    <name type="scientific">Thioflexithrix psekupsensis</name>
    <dbReference type="NCBI Taxonomy" id="1570016"/>
    <lineage>
        <taxon>Bacteria</taxon>
        <taxon>Pseudomonadati</taxon>
        <taxon>Pseudomonadota</taxon>
        <taxon>Gammaproteobacteria</taxon>
        <taxon>Thiotrichales</taxon>
        <taxon>Thioflexithrix</taxon>
    </lineage>
</organism>
<dbReference type="EC" id="1.17.4.1" evidence="2"/>
<dbReference type="Pfam" id="PF00268">
    <property type="entry name" value="Ribonuc_red_sm"/>
    <property type="match status" value="1"/>
</dbReference>
<keyword evidence="2" id="KW-0560">Oxidoreductase</keyword>
<feature type="binding site" evidence="4">
    <location>
        <position position="137"/>
    </location>
    <ligand>
        <name>Fe cation</name>
        <dbReference type="ChEBI" id="CHEBI:24875"/>
        <label>1</label>
    </ligand>
</feature>
<dbReference type="CDD" id="cd01049">
    <property type="entry name" value="RNRR2"/>
    <property type="match status" value="1"/>
</dbReference>
<comment type="catalytic activity">
    <reaction evidence="2">
        <text>a 2'-deoxyribonucleoside 5'-diphosphate + [thioredoxin]-disulfide + H2O = a ribonucleoside 5'-diphosphate + [thioredoxin]-dithiol</text>
        <dbReference type="Rhea" id="RHEA:23252"/>
        <dbReference type="Rhea" id="RHEA-COMP:10698"/>
        <dbReference type="Rhea" id="RHEA-COMP:10700"/>
        <dbReference type="ChEBI" id="CHEBI:15377"/>
        <dbReference type="ChEBI" id="CHEBI:29950"/>
        <dbReference type="ChEBI" id="CHEBI:50058"/>
        <dbReference type="ChEBI" id="CHEBI:57930"/>
        <dbReference type="ChEBI" id="CHEBI:73316"/>
        <dbReference type="EC" id="1.17.4.1"/>
    </reaction>
</comment>
<evidence type="ECO:0000256" key="3">
    <source>
        <dbReference type="PIRSR" id="PIRSR000355-1"/>
    </source>
</evidence>
<feature type="binding site" evidence="4">
    <location>
        <position position="168"/>
    </location>
    <ligand>
        <name>Fe cation</name>
        <dbReference type="ChEBI" id="CHEBI:24875"/>
        <label>2</label>
    </ligand>
</feature>
<dbReference type="EMBL" id="MSLT01000012">
    <property type="protein sequence ID" value="OUD14207.1"/>
    <property type="molecule type" value="Genomic_DNA"/>
</dbReference>
<keyword evidence="2" id="KW-0215">Deoxyribonucleotide synthesis</keyword>
<dbReference type="SUPFAM" id="SSF47240">
    <property type="entry name" value="Ferritin-like"/>
    <property type="match status" value="1"/>
</dbReference>
<feature type="binding site" evidence="4">
    <location>
        <position position="171"/>
    </location>
    <ligand>
        <name>Fe cation</name>
        <dbReference type="ChEBI" id="CHEBI:24875"/>
        <label>1</label>
    </ligand>
</feature>
<dbReference type="Proteomes" id="UP000194798">
    <property type="component" value="Unassembled WGS sequence"/>
</dbReference>
<dbReference type="PIRSF" id="PIRSF000355">
    <property type="entry name" value="NrdB"/>
    <property type="match status" value="1"/>
</dbReference>
<dbReference type="InterPro" id="IPR009078">
    <property type="entry name" value="Ferritin-like_SF"/>
</dbReference>
<evidence type="ECO:0000256" key="4">
    <source>
        <dbReference type="PIRSR" id="PIRSR000355-2"/>
    </source>
</evidence>
<comment type="similarity">
    <text evidence="1 2">Belongs to the ribonucleoside diphosphate reductase small chain family.</text>
</comment>
<comment type="caution">
    <text evidence="5">The sequence shown here is derived from an EMBL/GenBank/DDBJ whole genome shotgun (WGS) entry which is preliminary data.</text>
</comment>
<dbReference type="GO" id="GO:0046872">
    <property type="term" value="F:metal ion binding"/>
    <property type="evidence" value="ECO:0007669"/>
    <property type="project" value="UniProtKB-KW"/>
</dbReference>
<dbReference type="InterPro" id="IPR012348">
    <property type="entry name" value="RNR-like"/>
</dbReference>
<dbReference type="PANTHER" id="PTHR23409:SF18">
    <property type="entry name" value="RIBONUCLEOSIDE-DIPHOSPHATE REDUCTASE SUBUNIT M2"/>
    <property type="match status" value="1"/>
</dbReference>
<evidence type="ECO:0000256" key="2">
    <source>
        <dbReference type="PIRNR" id="PIRNR000355"/>
    </source>
</evidence>
<feature type="active site" evidence="3">
    <location>
        <position position="175"/>
    </location>
</feature>
<feature type="binding site" evidence="4">
    <location>
        <position position="280"/>
    </location>
    <ligand>
        <name>Fe cation</name>
        <dbReference type="ChEBI" id="CHEBI:24875"/>
        <label>2</label>
    </ligand>
</feature>
<dbReference type="UniPathway" id="UPA00326"/>
<comment type="cofactor">
    <cofactor evidence="2 4">
        <name>Fe cation</name>
        <dbReference type="ChEBI" id="CHEBI:24875"/>
    </cofactor>
    <text evidence="2 4">Binds 2 iron ions per subunit.</text>
</comment>
<feature type="binding site" evidence="4">
    <location>
        <position position="277"/>
    </location>
    <ligand>
        <name>Fe cation</name>
        <dbReference type="ChEBI" id="CHEBI:24875"/>
        <label>2</label>
    </ligand>
</feature>
<dbReference type="GO" id="GO:0004748">
    <property type="term" value="F:ribonucleoside-diphosphate reductase activity, thioredoxin disulfide as acceptor"/>
    <property type="evidence" value="ECO:0007669"/>
    <property type="project" value="UniProtKB-EC"/>
</dbReference>
<dbReference type="RefSeq" id="WP_176329783.1">
    <property type="nucleotide sequence ID" value="NZ_MSLT01000012.1"/>
</dbReference>
<name>A0A251X907_9GAMM</name>